<proteinExistence type="predicted"/>
<sequence>MAIMARKFVTIVEKGEEDVTWVGALKHHWNPTTGGDYGKKCYSRD</sequence>
<gene>
    <name evidence="1" type="ORF">BD01_0038</name>
</gene>
<keyword evidence="2" id="KW-1185">Reference proteome</keyword>
<accession>W8NYZ8</accession>
<evidence type="ECO:0000313" key="1">
    <source>
        <dbReference type="EMBL" id="AHL21671.1"/>
    </source>
</evidence>
<dbReference type="EMBL" id="CP007264">
    <property type="protein sequence ID" value="AHL21671.1"/>
    <property type="molecule type" value="Genomic_DNA"/>
</dbReference>
<protein>
    <submittedName>
        <fullName evidence="1">Uncharacterized protein</fullName>
    </submittedName>
</protein>
<organism evidence="1 2">
    <name type="scientific">Thermococcus nautili</name>
    <dbReference type="NCBI Taxonomy" id="195522"/>
    <lineage>
        <taxon>Archaea</taxon>
        <taxon>Methanobacteriati</taxon>
        <taxon>Methanobacteriota</taxon>
        <taxon>Thermococci</taxon>
        <taxon>Thermococcales</taxon>
        <taxon>Thermococcaceae</taxon>
        <taxon>Thermococcus</taxon>
    </lineage>
</organism>
<name>W8NYZ8_9EURY</name>
<dbReference type="HOGENOM" id="CLU_3194701_0_0_2"/>
<dbReference type="STRING" id="195522.BD01_0038"/>
<evidence type="ECO:0000313" key="2">
    <source>
        <dbReference type="Proteomes" id="UP000019434"/>
    </source>
</evidence>
<dbReference type="Proteomes" id="UP000019434">
    <property type="component" value="Chromosome"/>
</dbReference>
<reference evidence="1 2" key="1">
    <citation type="submission" date="2014-02" db="EMBL/GenBank/DDBJ databases">
        <title>Genome Sequence of an Hyperthermophilic Archaeon, Thermococcus nautili 30-1, producing viral vesicles.</title>
        <authorList>
            <person name="Oberto J."/>
            <person name="Gaudin M."/>
            <person name="Cossu M."/>
            <person name="Gorlas A."/>
            <person name="Slesarev A."/>
            <person name="Marguet E."/>
            <person name="Forterre P."/>
        </authorList>
    </citation>
    <scope>NUCLEOTIDE SEQUENCE [LARGE SCALE GENOMIC DNA]</scope>
    <source>
        <strain evidence="1 2">30-1</strain>
    </source>
</reference>
<dbReference type="AlphaFoldDB" id="W8NYZ8"/>
<dbReference type="KEGG" id="tnu:BD01_0038"/>